<protein>
    <submittedName>
        <fullName evidence="2">Maleylpyruvate isomerase family protein</fullName>
    </submittedName>
</protein>
<dbReference type="AlphaFoldDB" id="A0A4S8PQL2"/>
<reference evidence="2 3" key="2">
    <citation type="submission" date="2019-05" db="EMBL/GenBank/DDBJ databases">
        <title>Glycomyces buryatensis sp. nov.</title>
        <authorList>
            <person name="Nikitina E."/>
        </authorList>
    </citation>
    <scope>NUCLEOTIDE SEQUENCE [LARGE SCALE GENOMIC DNA]</scope>
    <source>
        <strain evidence="2 3">18</strain>
    </source>
</reference>
<reference evidence="3" key="1">
    <citation type="submission" date="2019-04" db="EMBL/GenBank/DDBJ databases">
        <title>Nocardioides xinjiangensis sp. nov.</title>
        <authorList>
            <person name="Liu S."/>
        </authorList>
    </citation>
    <scope>NUCLEOTIDE SEQUENCE [LARGE SCALE GENOMIC DNA]</scope>
    <source>
        <strain evidence="3">18</strain>
    </source>
</reference>
<evidence type="ECO:0000259" key="1">
    <source>
        <dbReference type="Pfam" id="PF11716"/>
    </source>
</evidence>
<name>A0A4S8PQL2_9ACTN</name>
<dbReference type="GO" id="GO:0046872">
    <property type="term" value="F:metal ion binding"/>
    <property type="evidence" value="ECO:0007669"/>
    <property type="project" value="InterPro"/>
</dbReference>
<comment type="caution">
    <text evidence="2">The sequence shown here is derived from an EMBL/GenBank/DDBJ whole genome shotgun (WGS) entry which is preliminary data.</text>
</comment>
<dbReference type="GO" id="GO:0016853">
    <property type="term" value="F:isomerase activity"/>
    <property type="evidence" value="ECO:0007669"/>
    <property type="project" value="UniProtKB-KW"/>
</dbReference>
<dbReference type="EMBL" id="STGY01000083">
    <property type="protein sequence ID" value="THV33433.1"/>
    <property type="molecule type" value="Genomic_DNA"/>
</dbReference>
<dbReference type="NCBIfam" id="TIGR03083">
    <property type="entry name" value="maleylpyruvate isomerase family mycothiol-dependent enzyme"/>
    <property type="match status" value="1"/>
</dbReference>
<evidence type="ECO:0000313" key="2">
    <source>
        <dbReference type="EMBL" id="THV33433.1"/>
    </source>
</evidence>
<dbReference type="InterPro" id="IPR024344">
    <property type="entry name" value="MDMPI_metal-binding"/>
</dbReference>
<accession>A0A4S8PQL2</accession>
<dbReference type="OrthoDB" id="3677409at2"/>
<keyword evidence="2" id="KW-0413">Isomerase</keyword>
<sequence>MVASRSLAALADESGRLAAALPALTVAQWAAPTRCEPWDCAALLAHTSQAVERLFAMLDAEPPAEATVDAAGYYRPDERFAPEIDRVRVEGSMREGRIGGPALAARFNEMWPEAVRRCEAEGPGRLVTTRHGDPMTLEDFLTTRVVEVAVHGMDLADAAGIERWTGPAAAEVVTDLLLPVGGLDRLGWDGVGFIAKATGRDALTGGEREQVQAAGITWLTLG</sequence>
<keyword evidence="2" id="KW-0670">Pyruvate</keyword>
<dbReference type="Pfam" id="PF11716">
    <property type="entry name" value="MDMPI_N"/>
    <property type="match status" value="1"/>
</dbReference>
<keyword evidence="3" id="KW-1185">Reference proteome</keyword>
<evidence type="ECO:0000313" key="3">
    <source>
        <dbReference type="Proteomes" id="UP000308760"/>
    </source>
</evidence>
<dbReference type="InterPro" id="IPR034660">
    <property type="entry name" value="DinB/YfiT-like"/>
</dbReference>
<dbReference type="Proteomes" id="UP000308760">
    <property type="component" value="Unassembled WGS sequence"/>
</dbReference>
<dbReference type="SUPFAM" id="SSF109854">
    <property type="entry name" value="DinB/YfiT-like putative metalloenzymes"/>
    <property type="match status" value="1"/>
</dbReference>
<organism evidence="2 3">
    <name type="scientific">Glycomyces buryatensis</name>
    <dbReference type="NCBI Taxonomy" id="2570927"/>
    <lineage>
        <taxon>Bacteria</taxon>
        <taxon>Bacillati</taxon>
        <taxon>Actinomycetota</taxon>
        <taxon>Actinomycetes</taxon>
        <taxon>Glycomycetales</taxon>
        <taxon>Glycomycetaceae</taxon>
        <taxon>Glycomyces</taxon>
    </lineage>
</organism>
<feature type="domain" description="Mycothiol-dependent maleylpyruvate isomerase metal-binding" evidence="1">
    <location>
        <begin position="10"/>
        <end position="156"/>
    </location>
</feature>
<dbReference type="InterPro" id="IPR017517">
    <property type="entry name" value="Maleyloyr_isom"/>
</dbReference>
<proteinExistence type="predicted"/>
<dbReference type="RefSeq" id="WP_136537314.1">
    <property type="nucleotide sequence ID" value="NZ_STGY01000083.1"/>
</dbReference>
<gene>
    <name evidence="2" type="ORF">FAB82_25130</name>
</gene>
<dbReference type="Gene3D" id="1.20.120.450">
    <property type="entry name" value="dinb family like domain"/>
    <property type="match status" value="1"/>
</dbReference>